<dbReference type="Proteomes" id="UP000236262">
    <property type="component" value="Unassembled WGS sequence"/>
</dbReference>
<reference evidence="1 4" key="2">
    <citation type="submission" date="2018-11" db="EMBL/GenBank/DDBJ databases">
        <title>Proposal to divide the Flavobacteriaceae and reorganize its genera based on Amino Acid Identity values calculated from whole genome sequences.</title>
        <authorList>
            <person name="Nicholson A.C."/>
            <person name="Gulvik C.A."/>
            <person name="Whitney A.M."/>
            <person name="Humrighouse B.W."/>
            <person name="Bell M."/>
            <person name="Holmes B."/>
            <person name="Steigerwalt A.G."/>
            <person name="Villarma A."/>
            <person name="Sheth M."/>
            <person name="Batra D."/>
            <person name="Pryor J."/>
            <person name="Bernardet J.-F."/>
            <person name="Hugo C."/>
            <person name="Kampfer P."/>
            <person name="Newman J."/>
            <person name="McQuiston J.R."/>
        </authorList>
    </citation>
    <scope>NUCLEOTIDE SEQUENCE [LARGE SCALE GENOMIC DNA]</scope>
    <source>
        <strain evidence="1 4">KC_1864</strain>
    </source>
</reference>
<dbReference type="PROSITE" id="PS51257">
    <property type="entry name" value="PROKAR_LIPOPROTEIN"/>
    <property type="match status" value="1"/>
</dbReference>
<dbReference type="AlphaFoldDB" id="A0A3G6RZ12"/>
<evidence type="ECO:0000313" key="3">
    <source>
        <dbReference type="Proteomes" id="UP000236262"/>
    </source>
</evidence>
<dbReference type="Proteomes" id="UP000279972">
    <property type="component" value="Chromosome"/>
</dbReference>
<dbReference type="EMBL" id="PPEH01000005">
    <property type="protein sequence ID" value="PNW13260.1"/>
    <property type="molecule type" value="Genomic_DNA"/>
</dbReference>
<evidence type="ECO:0000313" key="2">
    <source>
        <dbReference type="EMBL" id="PNW13260.1"/>
    </source>
</evidence>
<organism evidence="2 3">
    <name type="scientific">Chryseobacterium lactis</name>
    <dbReference type="NCBI Taxonomy" id="1241981"/>
    <lineage>
        <taxon>Bacteria</taxon>
        <taxon>Pseudomonadati</taxon>
        <taxon>Bacteroidota</taxon>
        <taxon>Flavobacteriia</taxon>
        <taxon>Flavobacteriales</taxon>
        <taxon>Weeksellaceae</taxon>
        <taxon>Chryseobacterium group</taxon>
        <taxon>Chryseobacterium</taxon>
    </lineage>
</organism>
<protein>
    <recommendedName>
        <fullName evidence="5">Neuropeptide-like protein 29</fullName>
    </recommendedName>
</protein>
<proteinExistence type="predicted"/>
<dbReference type="KEGG" id="clac:EG342_18840"/>
<sequence>MFKALMVMTIIFTLSSCTDAYYGVRTPGYGYYGPRYYNGYGPRYTERVYVYGGGHHGGFHHYGGGHHNGFHR</sequence>
<gene>
    <name evidence="2" type="ORF">C1637_13725</name>
    <name evidence="1" type="ORF">EG342_18840</name>
</gene>
<keyword evidence="4" id="KW-1185">Reference proteome</keyword>
<accession>A0A3G6RZ12</accession>
<reference evidence="2 3" key="1">
    <citation type="submission" date="2018-01" db="EMBL/GenBank/DDBJ databases">
        <title>Draft genome sequences of Chryseobacterium lactis NCTC11390, Chryseobacterium oncorhynchi 701B-08, and Chryseobacterium viscerum 687B-08.</title>
        <authorList>
            <person name="Jeong J.-J."/>
            <person name="Lee Y.J."/>
            <person name="Park B."/>
            <person name="Choi I.-G."/>
            <person name="Kim K.D."/>
        </authorList>
    </citation>
    <scope>NUCLEOTIDE SEQUENCE [LARGE SCALE GENOMIC DNA]</scope>
    <source>
        <strain evidence="2 3">NCTC11390</strain>
    </source>
</reference>
<evidence type="ECO:0000313" key="4">
    <source>
        <dbReference type="Proteomes" id="UP000279972"/>
    </source>
</evidence>
<name>A0A3G6RZ12_CHRLC</name>
<dbReference type="EMBL" id="CP033924">
    <property type="protein sequence ID" value="AZA85225.1"/>
    <property type="molecule type" value="Genomic_DNA"/>
</dbReference>
<evidence type="ECO:0008006" key="5">
    <source>
        <dbReference type="Google" id="ProtNLM"/>
    </source>
</evidence>
<evidence type="ECO:0000313" key="1">
    <source>
        <dbReference type="EMBL" id="AZA85225.1"/>
    </source>
</evidence>